<evidence type="ECO:0000259" key="4">
    <source>
        <dbReference type="SMART" id="SM00849"/>
    </source>
</evidence>
<dbReference type="PANTHER" id="PTHR23131:SF4">
    <property type="entry name" value="METALLO-BETA-LACTAMASE SUPERFAMILY POTEIN"/>
    <property type="match status" value="1"/>
</dbReference>
<organism evidence="5 6">
    <name type="scientific">Paenibacillus yanchengensis</name>
    <dbReference type="NCBI Taxonomy" id="2035833"/>
    <lineage>
        <taxon>Bacteria</taxon>
        <taxon>Bacillati</taxon>
        <taxon>Bacillota</taxon>
        <taxon>Bacilli</taxon>
        <taxon>Bacillales</taxon>
        <taxon>Paenibacillaceae</taxon>
        <taxon>Paenibacillus</taxon>
    </lineage>
</organism>
<dbReference type="Gene3D" id="1.10.10.10">
    <property type="entry name" value="Winged helix-like DNA-binding domain superfamily/Winged helix DNA-binding domain"/>
    <property type="match status" value="1"/>
</dbReference>
<evidence type="ECO:0000256" key="3">
    <source>
        <dbReference type="ARBA" id="ARBA00048505"/>
    </source>
</evidence>
<name>A0ABW4YLF4_9BACL</name>
<dbReference type="Pfam" id="PF21221">
    <property type="entry name" value="B_lactamase-like_C"/>
    <property type="match status" value="1"/>
</dbReference>
<evidence type="ECO:0000313" key="6">
    <source>
        <dbReference type="Proteomes" id="UP001597362"/>
    </source>
</evidence>
<comment type="function">
    <text evidence="2">Counteracts the endogenous Pycsar antiviral defense system. Phosphodiesterase that enables metal-dependent hydrolysis of host cyclic nucleotide Pycsar defense signals such as cCMP and cUMP.</text>
</comment>
<dbReference type="SMART" id="SM00849">
    <property type="entry name" value="Lactamase_B"/>
    <property type="match status" value="1"/>
</dbReference>
<keyword evidence="6" id="KW-1185">Reference proteome</keyword>
<dbReference type="Gene3D" id="3.60.15.10">
    <property type="entry name" value="Ribonuclease Z/Hydroxyacylglutathione hydrolase-like"/>
    <property type="match status" value="1"/>
</dbReference>
<dbReference type="InterPro" id="IPR048933">
    <property type="entry name" value="B_lactamase-like_C"/>
</dbReference>
<dbReference type="SUPFAM" id="SSF56281">
    <property type="entry name" value="Metallo-hydrolase/oxidoreductase"/>
    <property type="match status" value="1"/>
</dbReference>
<evidence type="ECO:0000256" key="1">
    <source>
        <dbReference type="ARBA" id="ARBA00034221"/>
    </source>
</evidence>
<feature type="domain" description="Metallo-beta-lactamase" evidence="4">
    <location>
        <begin position="18"/>
        <end position="235"/>
    </location>
</feature>
<sequence length="326" mass="37303">MLNRLLQVKIPLPYSLKYTNSYWVKGQNGWTIIDPGLRTNEAIIVYEQTLAEQQITWSDITQIIVTHQHPDHYGMAGYVQQHSAAPVYMSKRSHAYTQRLWGDHIGGGSEFNEALGELFRQHGMPESLIEAIAYHLLDFKEKVLPHPKVTYISAGENIVIGDRSFLLLEANGHAAGQLCMYNEGEKIMFCGDQVLNRITPNISIVPGETDNPLASFLNSLDELKQYDVRLAYPGHREVITNFRERIEQLEAHHQRRLLQLKEMLDDNSYTAFACCELFFGTHLRTNPHNLRFAMAETIAHLAYLHAQGEIEQQETAEVLIYRVITK</sequence>
<dbReference type="CDD" id="cd07725">
    <property type="entry name" value="TTHA1429-like_MBL-fold"/>
    <property type="match status" value="1"/>
</dbReference>
<reference evidence="6" key="1">
    <citation type="journal article" date="2019" name="Int. J. Syst. Evol. Microbiol.">
        <title>The Global Catalogue of Microorganisms (GCM) 10K type strain sequencing project: providing services to taxonomists for standard genome sequencing and annotation.</title>
        <authorList>
            <consortium name="The Broad Institute Genomics Platform"/>
            <consortium name="The Broad Institute Genome Sequencing Center for Infectious Disease"/>
            <person name="Wu L."/>
            <person name="Ma J."/>
        </authorList>
    </citation>
    <scope>NUCLEOTIDE SEQUENCE [LARGE SCALE GENOMIC DNA]</scope>
    <source>
        <strain evidence="6">GH52</strain>
    </source>
</reference>
<proteinExistence type="predicted"/>
<dbReference type="RefSeq" id="WP_377772747.1">
    <property type="nucleotide sequence ID" value="NZ_JBHUHO010000030.1"/>
</dbReference>
<dbReference type="InterPro" id="IPR036388">
    <property type="entry name" value="WH-like_DNA-bd_sf"/>
</dbReference>
<dbReference type="PANTHER" id="PTHR23131">
    <property type="entry name" value="ENDORIBONUCLEASE LACTB2"/>
    <property type="match status" value="1"/>
</dbReference>
<dbReference type="InterPro" id="IPR001279">
    <property type="entry name" value="Metallo-B-lactamas"/>
</dbReference>
<evidence type="ECO:0000256" key="2">
    <source>
        <dbReference type="ARBA" id="ARBA00034301"/>
    </source>
</evidence>
<dbReference type="Pfam" id="PF00753">
    <property type="entry name" value="Lactamase_B"/>
    <property type="match status" value="1"/>
</dbReference>
<accession>A0ABW4YLF4</accession>
<comment type="caution">
    <text evidence="5">The sequence shown here is derived from an EMBL/GenBank/DDBJ whole genome shotgun (WGS) entry which is preliminary data.</text>
</comment>
<dbReference type="InterPro" id="IPR036866">
    <property type="entry name" value="RibonucZ/Hydroxyglut_hydro"/>
</dbReference>
<dbReference type="Proteomes" id="UP001597362">
    <property type="component" value="Unassembled WGS sequence"/>
</dbReference>
<comment type="catalytic activity">
    <reaction evidence="1">
        <text>3',5'-cyclic CMP + H2O = CMP + H(+)</text>
        <dbReference type="Rhea" id="RHEA:72675"/>
        <dbReference type="ChEBI" id="CHEBI:15377"/>
        <dbReference type="ChEBI" id="CHEBI:15378"/>
        <dbReference type="ChEBI" id="CHEBI:58003"/>
        <dbReference type="ChEBI" id="CHEBI:60377"/>
    </reaction>
    <physiologicalReaction direction="left-to-right" evidence="1">
        <dbReference type="Rhea" id="RHEA:72676"/>
    </physiologicalReaction>
</comment>
<dbReference type="InterPro" id="IPR050662">
    <property type="entry name" value="Sec-metab_biosynth-thioest"/>
</dbReference>
<comment type="catalytic activity">
    <reaction evidence="3">
        <text>3',5'-cyclic UMP + H2O = UMP + H(+)</text>
        <dbReference type="Rhea" id="RHEA:70575"/>
        <dbReference type="ChEBI" id="CHEBI:15377"/>
        <dbReference type="ChEBI" id="CHEBI:15378"/>
        <dbReference type="ChEBI" id="CHEBI:57865"/>
        <dbReference type="ChEBI" id="CHEBI:184387"/>
    </reaction>
    <physiologicalReaction direction="left-to-right" evidence="3">
        <dbReference type="Rhea" id="RHEA:70576"/>
    </physiologicalReaction>
</comment>
<gene>
    <name evidence="5" type="ORF">ACFSJH_12345</name>
</gene>
<protein>
    <submittedName>
        <fullName evidence="5">MBL fold metallo-hydrolase</fullName>
    </submittedName>
</protein>
<evidence type="ECO:0000313" key="5">
    <source>
        <dbReference type="EMBL" id="MFD2116513.1"/>
    </source>
</evidence>
<dbReference type="EMBL" id="JBHUHO010000030">
    <property type="protein sequence ID" value="MFD2116513.1"/>
    <property type="molecule type" value="Genomic_DNA"/>
</dbReference>